<dbReference type="GO" id="GO:0005634">
    <property type="term" value="C:nucleus"/>
    <property type="evidence" value="ECO:0007669"/>
    <property type="project" value="UniProtKB-SubCell"/>
</dbReference>
<sequence length="99" mass="10924">MAKGQGGSSKTNNLRAVAPASTSSGVVGSQRKRPSNRTDADKLFSCSTCGKRFAEASYVKEHQTVHTKERPFKCKLCYKSFSFRSSLIRHRSVHNGEKS</sequence>
<reference evidence="14" key="1">
    <citation type="journal article" date="2014" name="Nat. Commun.">
        <title>The rainbow trout genome provides novel insights into evolution after whole-genome duplication in vertebrates.</title>
        <authorList>
            <person name="Berthelot C."/>
            <person name="Brunet F."/>
            <person name="Chalopin D."/>
            <person name="Juanchich A."/>
            <person name="Bernard M."/>
            <person name="Noel B."/>
            <person name="Bento P."/>
            <person name="Da Silva C."/>
            <person name="Labadie K."/>
            <person name="Alberti A."/>
            <person name="Aury J.M."/>
            <person name="Louis A."/>
            <person name="Dehais P."/>
            <person name="Bardou P."/>
            <person name="Montfort J."/>
            <person name="Klopp C."/>
            <person name="Cabau C."/>
            <person name="Gaspin C."/>
            <person name="Thorgaard G.H."/>
            <person name="Boussaha M."/>
            <person name="Quillet E."/>
            <person name="Guyomard R."/>
            <person name="Galiana D."/>
            <person name="Bobe J."/>
            <person name="Volff J.N."/>
            <person name="Genet C."/>
            <person name="Wincker P."/>
            <person name="Jaillon O."/>
            <person name="Roest Crollius H."/>
            <person name="Guiguen Y."/>
        </authorList>
    </citation>
    <scope>NUCLEOTIDE SEQUENCE [LARGE SCALE GENOMIC DNA]</scope>
</reference>
<proteinExistence type="inferred from homology"/>
<accession>A0A060VS57</accession>
<dbReference type="InterPro" id="IPR050331">
    <property type="entry name" value="Zinc_finger"/>
</dbReference>
<dbReference type="FunFam" id="3.30.160.60:FF:000646">
    <property type="entry name" value="Myeloid zinc finger 1"/>
    <property type="match status" value="1"/>
</dbReference>
<keyword evidence="9" id="KW-0804">Transcription</keyword>
<dbReference type="InterPro" id="IPR013087">
    <property type="entry name" value="Znf_C2H2_type"/>
</dbReference>
<evidence type="ECO:0000256" key="5">
    <source>
        <dbReference type="ARBA" id="ARBA00022771"/>
    </source>
</evidence>
<comment type="subcellular location">
    <subcellularLocation>
        <location evidence="1">Nucleus</location>
    </subcellularLocation>
</comment>
<keyword evidence="6" id="KW-0862">Zinc</keyword>
<dbReference type="PROSITE" id="PS50157">
    <property type="entry name" value="ZINC_FINGER_C2H2_2"/>
    <property type="match status" value="2"/>
</dbReference>
<keyword evidence="5 11" id="KW-0863">Zinc-finger</keyword>
<dbReference type="Proteomes" id="UP000193380">
    <property type="component" value="Unassembled WGS sequence"/>
</dbReference>
<feature type="domain" description="C2H2-type" evidence="13">
    <location>
        <begin position="44"/>
        <end position="71"/>
    </location>
</feature>
<keyword evidence="3" id="KW-0479">Metal-binding</keyword>
<dbReference type="SUPFAM" id="SSF57667">
    <property type="entry name" value="beta-beta-alpha zinc fingers"/>
    <property type="match status" value="1"/>
</dbReference>
<dbReference type="PaxDb" id="8022-A0A060VS57"/>
<evidence type="ECO:0000313" key="15">
    <source>
        <dbReference type="Proteomes" id="UP000193380"/>
    </source>
</evidence>
<dbReference type="PANTHER" id="PTHR16515">
    <property type="entry name" value="PR DOMAIN ZINC FINGER PROTEIN"/>
    <property type="match status" value="1"/>
</dbReference>
<feature type="region of interest" description="Disordered" evidence="12">
    <location>
        <begin position="1"/>
        <end position="39"/>
    </location>
</feature>
<dbReference type="PANTHER" id="PTHR16515:SF58">
    <property type="entry name" value="ZINC FINGER PROTEIN 22"/>
    <property type="match status" value="1"/>
</dbReference>
<keyword evidence="4" id="KW-0677">Repeat</keyword>
<dbReference type="InterPro" id="IPR036236">
    <property type="entry name" value="Znf_C2H2_sf"/>
</dbReference>
<evidence type="ECO:0000313" key="14">
    <source>
        <dbReference type="EMBL" id="CDQ57692.1"/>
    </source>
</evidence>
<gene>
    <name evidence="14" type="ORF">GSONMT00074009001</name>
</gene>
<name>A0A060VS57_ONCMY</name>
<evidence type="ECO:0000256" key="7">
    <source>
        <dbReference type="ARBA" id="ARBA00023015"/>
    </source>
</evidence>
<evidence type="ECO:0000256" key="6">
    <source>
        <dbReference type="ARBA" id="ARBA00022833"/>
    </source>
</evidence>
<feature type="domain" description="C2H2-type" evidence="13">
    <location>
        <begin position="72"/>
        <end position="99"/>
    </location>
</feature>
<reference evidence="14" key="2">
    <citation type="submission" date="2014-03" db="EMBL/GenBank/DDBJ databases">
        <authorList>
            <person name="Genoscope - CEA"/>
        </authorList>
    </citation>
    <scope>NUCLEOTIDE SEQUENCE</scope>
</reference>
<keyword evidence="7" id="KW-0805">Transcription regulation</keyword>
<evidence type="ECO:0000256" key="9">
    <source>
        <dbReference type="ARBA" id="ARBA00023163"/>
    </source>
</evidence>
<dbReference type="STRING" id="8022.A0A060VS57"/>
<dbReference type="PROSITE" id="PS00028">
    <property type="entry name" value="ZINC_FINGER_C2H2_1"/>
    <property type="match status" value="2"/>
</dbReference>
<dbReference type="Gene3D" id="3.30.160.60">
    <property type="entry name" value="Classic Zinc Finger"/>
    <property type="match status" value="2"/>
</dbReference>
<evidence type="ECO:0000256" key="1">
    <source>
        <dbReference type="ARBA" id="ARBA00004123"/>
    </source>
</evidence>
<dbReference type="SMART" id="SM00355">
    <property type="entry name" value="ZnF_C2H2"/>
    <property type="match status" value="2"/>
</dbReference>
<evidence type="ECO:0000259" key="13">
    <source>
        <dbReference type="PROSITE" id="PS50157"/>
    </source>
</evidence>
<dbReference type="Pfam" id="PF00096">
    <property type="entry name" value="zf-C2H2"/>
    <property type="match status" value="2"/>
</dbReference>
<dbReference type="GO" id="GO:0003677">
    <property type="term" value="F:DNA binding"/>
    <property type="evidence" value="ECO:0007669"/>
    <property type="project" value="UniProtKB-KW"/>
</dbReference>
<dbReference type="EMBL" id="FR904290">
    <property type="protein sequence ID" value="CDQ57692.1"/>
    <property type="molecule type" value="Genomic_DNA"/>
</dbReference>
<evidence type="ECO:0000256" key="11">
    <source>
        <dbReference type="PROSITE-ProRule" id="PRU00042"/>
    </source>
</evidence>
<feature type="compositionally biased region" description="Polar residues" evidence="12">
    <location>
        <begin position="8"/>
        <end position="27"/>
    </location>
</feature>
<organism evidence="14 15">
    <name type="scientific">Oncorhynchus mykiss</name>
    <name type="common">Rainbow trout</name>
    <name type="synonym">Salmo gairdneri</name>
    <dbReference type="NCBI Taxonomy" id="8022"/>
    <lineage>
        <taxon>Eukaryota</taxon>
        <taxon>Metazoa</taxon>
        <taxon>Chordata</taxon>
        <taxon>Craniata</taxon>
        <taxon>Vertebrata</taxon>
        <taxon>Euteleostomi</taxon>
        <taxon>Actinopterygii</taxon>
        <taxon>Neopterygii</taxon>
        <taxon>Teleostei</taxon>
        <taxon>Protacanthopterygii</taxon>
        <taxon>Salmoniformes</taxon>
        <taxon>Salmonidae</taxon>
        <taxon>Salmoninae</taxon>
        <taxon>Oncorhynchus</taxon>
    </lineage>
</organism>
<dbReference type="GO" id="GO:0008270">
    <property type="term" value="F:zinc ion binding"/>
    <property type="evidence" value="ECO:0007669"/>
    <property type="project" value="UniProtKB-KW"/>
</dbReference>
<dbReference type="FunFam" id="3.30.160.60:FF:000058">
    <property type="entry name" value="Zinc finger protein 2 homolog"/>
    <property type="match status" value="1"/>
</dbReference>
<evidence type="ECO:0000256" key="3">
    <source>
        <dbReference type="ARBA" id="ARBA00022723"/>
    </source>
</evidence>
<dbReference type="AlphaFoldDB" id="A0A060VS57"/>
<evidence type="ECO:0000256" key="8">
    <source>
        <dbReference type="ARBA" id="ARBA00023125"/>
    </source>
</evidence>
<comment type="similarity">
    <text evidence="2">Belongs to the krueppel C2H2-type zinc-finger protein family.</text>
</comment>
<evidence type="ECO:0000256" key="12">
    <source>
        <dbReference type="SAM" id="MobiDB-lite"/>
    </source>
</evidence>
<evidence type="ECO:0000256" key="2">
    <source>
        <dbReference type="ARBA" id="ARBA00006991"/>
    </source>
</evidence>
<protein>
    <recommendedName>
        <fullName evidence="13">C2H2-type domain-containing protein</fullName>
    </recommendedName>
</protein>
<evidence type="ECO:0000256" key="4">
    <source>
        <dbReference type="ARBA" id="ARBA00022737"/>
    </source>
</evidence>
<keyword evidence="8" id="KW-0238">DNA-binding</keyword>
<dbReference type="GO" id="GO:0010468">
    <property type="term" value="P:regulation of gene expression"/>
    <property type="evidence" value="ECO:0007669"/>
    <property type="project" value="TreeGrafter"/>
</dbReference>
<evidence type="ECO:0000256" key="10">
    <source>
        <dbReference type="ARBA" id="ARBA00023242"/>
    </source>
</evidence>
<keyword evidence="10" id="KW-0539">Nucleus</keyword>